<name>A0A2P4WYC2_9STRA</name>
<dbReference type="PROSITE" id="PS01186">
    <property type="entry name" value="EGF_2"/>
    <property type="match status" value="2"/>
</dbReference>
<dbReference type="PROSITE" id="PS50026">
    <property type="entry name" value="EGF_3"/>
    <property type="match status" value="1"/>
</dbReference>
<reference evidence="4 5" key="1">
    <citation type="journal article" date="2017" name="Genome Biol. Evol.">
        <title>Phytophthora megakarya and P. palmivora, closely related causal agents of cacao black pod rot, underwent increases in genome sizes and gene numbers by different mechanisms.</title>
        <authorList>
            <person name="Ali S.S."/>
            <person name="Shao J."/>
            <person name="Lary D.J."/>
            <person name="Kronmiller B."/>
            <person name="Shen D."/>
            <person name="Strem M.D."/>
            <person name="Amoako-Attah I."/>
            <person name="Akrofi A.Y."/>
            <person name="Begoude B.A."/>
            <person name="Ten Hoopen G.M."/>
            <person name="Coulibaly K."/>
            <person name="Kebe B.I."/>
            <person name="Melnick R.L."/>
            <person name="Guiltinan M.J."/>
            <person name="Tyler B.M."/>
            <person name="Meinhardt L.W."/>
            <person name="Bailey B.A."/>
        </authorList>
    </citation>
    <scope>NUCLEOTIDE SEQUENCE [LARGE SCALE GENOMIC DNA]</scope>
    <source>
        <strain evidence="5">sbr112.9</strain>
    </source>
</reference>
<protein>
    <submittedName>
        <fullName evidence="4">OCM1</fullName>
    </submittedName>
</protein>
<dbReference type="InterPro" id="IPR053331">
    <property type="entry name" value="EGF-like_comC"/>
</dbReference>
<dbReference type="EMBL" id="NCKW01020285">
    <property type="protein sequence ID" value="POM58298.1"/>
    <property type="molecule type" value="Genomic_DNA"/>
</dbReference>
<keyword evidence="5" id="KW-1185">Reference proteome</keyword>
<dbReference type="PANTHER" id="PTHR24032:SF14">
    <property type="entry name" value="EGF-LIKE DOMAIN-CONTAINING PROTEIN-RELATED"/>
    <property type="match status" value="1"/>
</dbReference>
<keyword evidence="1" id="KW-0245">EGF-like domain</keyword>
<accession>A0A2P4WYC2</accession>
<dbReference type="OrthoDB" id="442731at2759"/>
<evidence type="ECO:0000256" key="2">
    <source>
        <dbReference type="SAM" id="SignalP"/>
    </source>
</evidence>
<comment type="caution">
    <text evidence="1">Lacks conserved residue(s) required for the propagation of feature annotation.</text>
</comment>
<gene>
    <name evidence="4" type="ORF">PHPALM_37071</name>
</gene>
<sequence length="545" mass="58755">MGRSKMLLVTGLVLIAMALLSLPTSAECPNGCSGNGACMAKDMCNCYKNYQGNDCLDRTCQFGYAHTDTPKGDINMDQKRNTPLWILTDSQQDPAGTYEYFNPDAADNEAHFYLECSNKGLCDRSLGTCLCFDGYEGGACLKAPGTLVGYPNNKAAVTYDLWDSRVTYGCRSTYAVFALHVWLDATAYPTVDSTPAPVARAISANDYVRLRLFDYHGESYITDVIPMVSDVEGPSPPPTAATLAQMNADAVAAAIKKIPNQTFRDVLCEPTGLNVGDDLDGYLSTRTTATHGLSVVCQFTDNPGRLRTPEIVTYNFDGVTDPSKKFASIIMMERGMDDEWFTKDTGIVVKTKTSNTVLELVVPPNAVVETNPTLFKLGPYVVVGKVTAAAAITVTYPIVHTLAKYTRFDTADNSGYAVKELTVVPASVAVGATTLTVSTDPNLPTAMAAGDLFFYENQFYKYASVTGSANPWTITLATPFRGNSVDNGAGTIQKIYKVTPPASASRYNYVSECSGRGLCATDTGVCDCFKGYTNDNCDTQNILAL</sequence>
<dbReference type="AlphaFoldDB" id="A0A2P4WYC2"/>
<organism evidence="4 5">
    <name type="scientific">Phytophthora palmivora</name>
    <dbReference type="NCBI Taxonomy" id="4796"/>
    <lineage>
        <taxon>Eukaryota</taxon>
        <taxon>Sar</taxon>
        <taxon>Stramenopiles</taxon>
        <taxon>Oomycota</taxon>
        <taxon>Peronosporomycetes</taxon>
        <taxon>Peronosporales</taxon>
        <taxon>Peronosporaceae</taxon>
        <taxon>Phytophthora</taxon>
    </lineage>
</organism>
<dbReference type="Proteomes" id="UP000237271">
    <property type="component" value="Unassembled WGS sequence"/>
</dbReference>
<dbReference type="InterPro" id="IPR000742">
    <property type="entry name" value="EGF"/>
</dbReference>
<comment type="caution">
    <text evidence="4">The sequence shown here is derived from an EMBL/GenBank/DDBJ whole genome shotgun (WGS) entry which is preliminary data.</text>
</comment>
<dbReference type="Gene3D" id="2.60.120.260">
    <property type="entry name" value="Galactose-binding domain-like"/>
    <property type="match status" value="1"/>
</dbReference>
<dbReference type="PANTHER" id="PTHR24032">
    <property type="entry name" value="EGF-LIKE DOMAIN-CONTAINING PROTEIN-RELATED-RELATED"/>
    <property type="match status" value="1"/>
</dbReference>
<keyword evidence="1" id="KW-1015">Disulfide bond</keyword>
<proteinExistence type="predicted"/>
<feature type="domain" description="EGF-like" evidence="3">
    <location>
        <begin position="24"/>
        <end position="56"/>
    </location>
</feature>
<evidence type="ECO:0000256" key="1">
    <source>
        <dbReference type="PROSITE-ProRule" id="PRU00076"/>
    </source>
</evidence>
<feature type="disulfide bond" evidence="1">
    <location>
        <begin position="46"/>
        <end position="55"/>
    </location>
</feature>
<evidence type="ECO:0000259" key="3">
    <source>
        <dbReference type="PROSITE" id="PS50026"/>
    </source>
</evidence>
<dbReference type="PROSITE" id="PS00022">
    <property type="entry name" value="EGF_1"/>
    <property type="match status" value="2"/>
</dbReference>
<evidence type="ECO:0000313" key="4">
    <source>
        <dbReference type="EMBL" id="POM58298.1"/>
    </source>
</evidence>
<feature type="disulfide bond" evidence="1">
    <location>
        <begin position="28"/>
        <end position="38"/>
    </location>
</feature>
<evidence type="ECO:0000313" key="5">
    <source>
        <dbReference type="Proteomes" id="UP000237271"/>
    </source>
</evidence>
<feature type="signal peptide" evidence="2">
    <location>
        <begin position="1"/>
        <end position="26"/>
    </location>
</feature>
<feature type="chain" id="PRO_5015185720" evidence="2">
    <location>
        <begin position="27"/>
        <end position="545"/>
    </location>
</feature>
<keyword evidence="2" id="KW-0732">Signal</keyword>